<dbReference type="VEuPathDB" id="FungiDB:VP01_1869g2"/>
<proteinExistence type="predicted"/>
<dbReference type="Proteomes" id="UP000037035">
    <property type="component" value="Unassembled WGS sequence"/>
</dbReference>
<keyword evidence="2" id="KW-1185">Reference proteome</keyword>
<protein>
    <submittedName>
        <fullName evidence="1">Uncharacterized protein</fullName>
    </submittedName>
</protein>
<accession>A0A0L6VD93</accession>
<organism evidence="1 2">
    <name type="scientific">Puccinia sorghi</name>
    <dbReference type="NCBI Taxonomy" id="27349"/>
    <lineage>
        <taxon>Eukaryota</taxon>
        <taxon>Fungi</taxon>
        <taxon>Dikarya</taxon>
        <taxon>Basidiomycota</taxon>
        <taxon>Pucciniomycotina</taxon>
        <taxon>Pucciniomycetes</taxon>
        <taxon>Pucciniales</taxon>
        <taxon>Pucciniaceae</taxon>
        <taxon>Puccinia</taxon>
    </lineage>
</organism>
<reference evidence="1 2" key="1">
    <citation type="submission" date="2015-08" db="EMBL/GenBank/DDBJ databases">
        <title>Next Generation Sequencing and Analysis of the Genome of Puccinia sorghi L Schw, the Causal Agent of Maize Common Rust.</title>
        <authorList>
            <person name="Rochi L."/>
            <person name="Burguener G."/>
            <person name="Darino M."/>
            <person name="Turjanski A."/>
            <person name="Kreff E."/>
            <person name="Dieguez M.J."/>
            <person name="Sacco F."/>
        </authorList>
    </citation>
    <scope>NUCLEOTIDE SEQUENCE [LARGE SCALE GENOMIC DNA]</scope>
    <source>
        <strain evidence="1 2">RO10H11247</strain>
    </source>
</reference>
<dbReference type="EMBL" id="LAVV01006691">
    <property type="protein sequence ID" value="KNZ58751.1"/>
    <property type="molecule type" value="Genomic_DNA"/>
</dbReference>
<gene>
    <name evidence="1" type="ORF">VP01_1869g2</name>
</gene>
<sequence length="186" mass="21332">MELTSPSFHSVPACATLIGSFSFLPNLFPQSIKIKLNDVNQFVLFLLRLYYPVSILQSIFDDFPGHKFAVYNLGCHLEAHLKKVCACFNIKLWLMKLVYLGPSALPSQNSRLSRLNPNTTQKKSCNLQNKRSTQLVRPPLLGLPHISPKRYVTQVQSLEGESELLLKVWYTKTKLRRRFLALIEEK</sequence>
<name>A0A0L6VD93_9BASI</name>
<dbReference type="AlphaFoldDB" id="A0A0L6VD93"/>
<evidence type="ECO:0000313" key="1">
    <source>
        <dbReference type="EMBL" id="KNZ58751.1"/>
    </source>
</evidence>
<evidence type="ECO:0000313" key="2">
    <source>
        <dbReference type="Proteomes" id="UP000037035"/>
    </source>
</evidence>
<comment type="caution">
    <text evidence="1">The sequence shown here is derived from an EMBL/GenBank/DDBJ whole genome shotgun (WGS) entry which is preliminary data.</text>
</comment>